<dbReference type="PANTHER" id="PTHR13060">
    <property type="entry name" value="SGT1 PROTEIN HSGT1 SUPPRESSOR OF GCR2"/>
    <property type="match status" value="1"/>
</dbReference>
<proteinExistence type="predicted"/>
<organism evidence="2 3">
    <name type="scientific">Polysphondylium violaceum</name>
    <dbReference type="NCBI Taxonomy" id="133409"/>
    <lineage>
        <taxon>Eukaryota</taxon>
        <taxon>Amoebozoa</taxon>
        <taxon>Evosea</taxon>
        <taxon>Eumycetozoa</taxon>
        <taxon>Dictyostelia</taxon>
        <taxon>Dictyosteliales</taxon>
        <taxon>Dictyosteliaceae</taxon>
        <taxon>Polysphondylium</taxon>
    </lineage>
</organism>
<dbReference type="EMBL" id="AJWJ01000458">
    <property type="protein sequence ID" value="KAF2070695.1"/>
    <property type="molecule type" value="Genomic_DNA"/>
</dbReference>
<feature type="compositionally biased region" description="Basic and acidic residues" evidence="1">
    <location>
        <begin position="512"/>
        <end position="525"/>
    </location>
</feature>
<dbReference type="Pfam" id="PF07093">
    <property type="entry name" value="SGT1"/>
    <property type="match status" value="1"/>
</dbReference>
<feature type="compositionally biased region" description="Polar residues" evidence="1">
    <location>
        <begin position="686"/>
        <end position="697"/>
    </location>
</feature>
<keyword evidence="3" id="KW-1185">Reference proteome</keyword>
<evidence type="ECO:0000313" key="3">
    <source>
        <dbReference type="Proteomes" id="UP000695562"/>
    </source>
</evidence>
<dbReference type="AlphaFoldDB" id="A0A8J4UXB1"/>
<dbReference type="OrthoDB" id="27237at2759"/>
<reference evidence="2" key="1">
    <citation type="submission" date="2020-01" db="EMBL/GenBank/DDBJ databases">
        <title>Development of genomics and gene disruption for Polysphondylium violaceum indicates a role for the polyketide synthase stlB in stalk morphogenesis.</title>
        <authorList>
            <person name="Narita B."/>
            <person name="Kawabe Y."/>
            <person name="Kin K."/>
            <person name="Saito T."/>
            <person name="Gibbs R."/>
            <person name="Kuspa A."/>
            <person name="Muzny D."/>
            <person name="Queller D."/>
            <person name="Richards S."/>
            <person name="Strassman J."/>
            <person name="Sucgang R."/>
            <person name="Worley K."/>
            <person name="Schaap P."/>
        </authorList>
    </citation>
    <scope>NUCLEOTIDE SEQUENCE</scope>
    <source>
        <strain evidence="2">QSvi11</strain>
    </source>
</reference>
<evidence type="ECO:0000256" key="1">
    <source>
        <dbReference type="SAM" id="MobiDB-lite"/>
    </source>
</evidence>
<feature type="compositionally biased region" description="Acidic residues" evidence="1">
    <location>
        <begin position="578"/>
        <end position="592"/>
    </location>
</feature>
<feature type="compositionally biased region" description="Acidic residues" evidence="1">
    <location>
        <begin position="599"/>
        <end position="641"/>
    </location>
</feature>
<protein>
    <submittedName>
        <fullName evidence="2">Uncharacterized protein</fullName>
    </submittedName>
</protein>
<sequence>MKNDPNDYLNDNNDENDDYEQLDFQDNDDLKYKDIQYVKYRLYDDNLYNNSNSLLTKDQQKNHYQQLLNDINQFIIPYYDTYIWQKDPFKLKLFDKESNKKLPLYHIYGRTEFDELIDDEWFIVYLLIEISKRFTNLSISIKDNDGQFLLIEAAKTLPKWIKPTSIKNRVFIKNAMLHIIPLPTNPSLIDVIPYRMNVFNALEILSNPSKYPTIKTNVSSDTIKVILDRINIFNNNGYYNEQNHIRNVYLPAEISYLLIRYPQLLSEIVSTFYNRDVDDMKSVTKMERFGKIASDSEYIESKIRFTRCLYAQIKLQEFHLPPNRGNGLSMPSIKDPLYESKLLGTKLLAALEMLYANAQRKTLFERYLDEPPDLDTYKFHIDSYWIGYKEHLVKSGYFEGEREGSARFKHKLQIAKQQYIDDKLYLKNIQQPDQQEGGPAVDKVGSKFKIASLIDETINWTKSSDGKKQMMDTIASFKNSNPTSSDEWLQDSPEKLEDLITLFEKQQQQEQQQEKGNKGNSKSKDTVGLFSKSFKSMLSQVSSIDGIDFKDDKGTKDGVSFDSKKFVNILKSLVGGDIDNDNDQDDSEEEDPMYQSINDFDDDDDDDEENSDDDDDQDDDQDDSEEDTDSEEENQDSDSPEEYIKFIKRGSMKSIMKQMDQELNFKSVGDSFEKVLDDKDVETILQQQDNNSTGQPSTTTTTTTQPKQEGSAVKKVDLNLNLVKNILESLSEQHGLAGPASNLLRELSDNQRIKK</sequence>
<dbReference type="Proteomes" id="UP000695562">
    <property type="component" value="Unassembled WGS sequence"/>
</dbReference>
<name>A0A8J4UXB1_9MYCE</name>
<feature type="compositionally biased region" description="Low complexity" evidence="1">
    <location>
        <begin position="1"/>
        <end position="11"/>
    </location>
</feature>
<dbReference type="PANTHER" id="PTHR13060:SF0">
    <property type="entry name" value="PROTEIN ECDYSONELESS HOMOLOG"/>
    <property type="match status" value="1"/>
</dbReference>
<feature type="region of interest" description="Disordered" evidence="1">
    <location>
        <begin position="575"/>
        <end position="642"/>
    </location>
</feature>
<feature type="compositionally biased region" description="Acidic residues" evidence="1">
    <location>
        <begin position="12"/>
        <end position="23"/>
    </location>
</feature>
<feature type="region of interest" description="Disordered" evidence="1">
    <location>
        <begin position="686"/>
        <end position="712"/>
    </location>
</feature>
<accession>A0A8J4UXB1</accession>
<gene>
    <name evidence="2" type="ORF">CYY_007996</name>
</gene>
<feature type="region of interest" description="Disordered" evidence="1">
    <location>
        <begin position="506"/>
        <end position="526"/>
    </location>
</feature>
<evidence type="ECO:0000313" key="2">
    <source>
        <dbReference type="EMBL" id="KAF2070695.1"/>
    </source>
</evidence>
<dbReference type="InterPro" id="IPR010770">
    <property type="entry name" value="Ecd"/>
</dbReference>
<feature type="region of interest" description="Disordered" evidence="1">
    <location>
        <begin position="1"/>
        <end position="23"/>
    </location>
</feature>
<comment type="caution">
    <text evidence="2">The sequence shown here is derived from an EMBL/GenBank/DDBJ whole genome shotgun (WGS) entry which is preliminary data.</text>
</comment>
<dbReference type="GO" id="GO:0005634">
    <property type="term" value="C:nucleus"/>
    <property type="evidence" value="ECO:0007669"/>
    <property type="project" value="TreeGrafter"/>
</dbReference>